<evidence type="ECO:0000313" key="3">
    <source>
        <dbReference type="EMBL" id="MCL6730857.1"/>
    </source>
</evidence>
<sequence>MFNRVILAAGVAALAISAPASAKPDREHGGQGGQSQRAERPQRAERAQRTERVQRQASVERAPRVERQQRQVRAERTQRVERPQRMARAEQTQRVERQERHARVDRTANIERQRVARAENQRVERQRAERANRLAGGNQDVRQNRVERQQVRMADRERVRDNQALRTQGRIDRQAMQINRQELRDERRADPQAILRDNTVAQRWARIDDRRATRQALAATRLAALDNRIATQFVEPVRVRTFIGEPVNTVSAYTPLLAMPSTISYLYPDTNDYYYRYGGGYVYRVDRSDNLINWVLPLLAGGFMPGQYLPTSYMNSYVPNYYGFNSFYPSSYGYGGGYGYDPGYGYGYNNLCNRYANGTVYQVDCATGLVQDVIPLYAGGYGVGQMLPVSYNYYNVPSQYRDMYYNTPDYNYWYAPGAIYQVDPSTSMISSVAALLTPGFAVGQPLPMGYNMYNVPMAYRSTYYDTPNAWYRYNNGYIYQVDPTTQLVTAIVASILT</sequence>
<feature type="compositionally biased region" description="Basic and acidic residues" evidence="1">
    <location>
        <begin position="61"/>
        <end position="132"/>
    </location>
</feature>
<organism evidence="3 4">
    <name type="scientific">Sphingomonas hankyongi</name>
    <dbReference type="NCBI Taxonomy" id="2908209"/>
    <lineage>
        <taxon>Bacteria</taxon>
        <taxon>Pseudomonadati</taxon>
        <taxon>Pseudomonadota</taxon>
        <taxon>Alphaproteobacteria</taxon>
        <taxon>Sphingomonadales</taxon>
        <taxon>Sphingomonadaceae</taxon>
        <taxon>Sphingomonas</taxon>
    </lineage>
</organism>
<feature type="compositionally biased region" description="Basic and acidic residues" evidence="1">
    <location>
        <begin position="37"/>
        <end position="54"/>
    </location>
</feature>
<gene>
    <name evidence="3" type="ORF">LZ538_12485</name>
</gene>
<keyword evidence="4" id="KW-1185">Reference proteome</keyword>
<feature type="compositionally biased region" description="Basic and acidic residues" evidence="1">
    <location>
        <begin position="142"/>
        <end position="173"/>
    </location>
</feature>
<proteinExistence type="predicted"/>
<feature type="signal peptide" evidence="2">
    <location>
        <begin position="1"/>
        <end position="22"/>
    </location>
</feature>
<keyword evidence="2" id="KW-0732">Signal</keyword>
<dbReference type="EMBL" id="JAMGBE010000004">
    <property type="protein sequence ID" value="MCL6730857.1"/>
    <property type="molecule type" value="Genomic_DNA"/>
</dbReference>
<accession>A0ABT0S4Z4</accession>
<feature type="chain" id="PRO_5046036082" description="DUF3300 domain-containing protein" evidence="2">
    <location>
        <begin position="23"/>
        <end position="497"/>
    </location>
</feature>
<comment type="caution">
    <text evidence="3">The sequence shown here is derived from an EMBL/GenBank/DDBJ whole genome shotgun (WGS) entry which is preliminary data.</text>
</comment>
<name>A0ABT0S4Z4_9SPHN</name>
<evidence type="ECO:0000256" key="2">
    <source>
        <dbReference type="SAM" id="SignalP"/>
    </source>
</evidence>
<dbReference type="Proteomes" id="UP001165342">
    <property type="component" value="Unassembled WGS sequence"/>
</dbReference>
<dbReference type="RefSeq" id="WP_249832352.1">
    <property type="nucleotide sequence ID" value="NZ_JAMGBE010000004.1"/>
</dbReference>
<evidence type="ECO:0000256" key="1">
    <source>
        <dbReference type="SAM" id="MobiDB-lite"/>
    </source>
</evidence>
<protein>
    <recommendedName>
        <fullName evidence="5">DUF3300 domain-containing protein</fullName>
    </recommendedName>
</protein>
<evidence type="ECO:0008006" key="5">
    <source>
        <dbReference type="Google" id="ProtNLM"/>
    </source>
</evidence>
<feature type="region of interest" description="Disordered" evidence="1">
    <location>
        <begin position="20"/>
        <end position="186"/>
    </location>
</feature>
<evidence type="ECO:0000313" key="4">
    <source>
        <dbReference type="Proteomes" id="UP001165342"/>
    </source>
</evidence>
<reference evidence="3" key="1">
    <citation type="submission" date="2022-05" db="EMBL/GenBank/DDBJ databases">
        <authorList>
            <person name="Jo J.-H."/>
            <person name="Im W.-T."/>
        </authorList>
    </citation>
    <scope>NUCLEOTIDE SEQUENCE</scope>
    <source>
        <strain evidence="3">SE220</strain>
    </source>
</reference>